<accession>A0ABW5RW57</accession>
<comment type="caution">
    <text evidence="1">The sequence shown here is derived from an EMBL/GenBank/DDBJ whole genome shotgun (WGS) entry which is preliminary data.</text>
</comment>
<dbReference type="Proteomes" id="UP001597506">
    <property type="component" value="Unassembled WGS sequence"/>
</dbReference>
<reference evidence="2" key="1">
    <citation type="journal article" date="2019" name="Int. J. Syst. Evol. Microbiol.">
        <title>The Global Catalogue of Microorganisms (GCM) 10K type strain sequencing project: providing services to taxonomists for standard genome sequencing and annotation.</title>
        <authorList>
            <consortium name="The Broad Institute Genomics Platform"/>
            <consortium name="The Broad Institute Genome Sequencing Center for Infectious Disease"/>
            <person name="Wu L."/>
            <person name="Ma J."/>
        </authorList>
    </citation>
    <scope>NUCLEOTIDE SEQUENCE [LARGE SCALE GENOMIC DNA]</scope>
    <source>
        <strain evidence="2">KCTC 3913</strain>
    </source>
</reference>
<dbReference type="RefSeq" id="WP_377937253.1">
    <property type="nucleotide sequence ID" value="NZ_JBHUMF010000031.1"/>
</dbReference>
<evidence type="ECO:0000313" key="2">
    <source>
        <dbReference type="Proteomes" id="UP001597506"/>
    </source>
</evidence>
<gene>
    <name evidence="1" type="ORF">ACFSUL_17845</name>
</gene>
<sequence>MIHTMKMYLPIPYQDVQELNKRFNIKSFELNKFIEGRFPGVTMSLSAMGKGQWKLSMFIDAIELLNKPNIAEEDYLKMEGEIRKILFYLFLHSSAYDDHVLQRIDYRYDVFNDNQIIRQLLLDIYKKTTRMYKRQNKILGYIDKETKKYKPYKTTVDHTSGSIKSTVYLKNEERIAKGEIPKYYEKDIIRFEVQLREDHMYYQERNGHRSRKLWEYMKDDIYRKYFDERIFSIFFKGDFYKIDQARKIIYDSPLSSSYKRKLIDFLKKVSSYDVSTPLNNMSKKTLNSRLEMLQNLGINPILIPKNYLNAPSIIINPLKDFPIYKYK</sequence>
<keyword evidence="2" id="KW-1185">Reference proteome</keyword>
<name>A0ABW5RW57_9BACI</name>
<protein>
    <submittedName>
        <fullName evidence="1">Uncharacterized protein</fullName>
    </submittedName>
</protein>
<evidence type="ECO:0000313" key="1">
    <source>
        <dbReference type="EMBL" id="MFD2682605.1"/>
    </source>
</evidence>
<proteinExistence type="predicted"/>
<organism evidence="1 2">
    <name type="scientific">Bacillus seohaeanensis</name>
    <dbReference type="NCBI Taxonomy" id="284580"/>
    <lineage>
        <taxon>Bacteria</taxon>
        <taxon>Bacillati</taxon>
        <taxon>Bacillota</taxon>
        <taxon>Bacilli</taxon>
        <taxon>Bacillales</taxon>
        <taxon>Bacillaceae</taxon>
        <taxon>Bacillus</taxon>
    </lineage>
</organism>
<dbReference type="EMBL" id="JBHUMF010000031">
    <property type="protein sequence ID" value="MFD2682605.1"/>
    <property type="molecule type" value="Genomic_DNA"/>
</dbReference>